<dbReference type="Proteomes" id="UP000184287">
    <property type="component" value="Unassembled WGS sequence"/>
</dbReference>
<organism evidence="2 3">
    <name type="scientific">Pedobacter caeni</name>
    <dbReference type="NCBI Taxonomy" id="288992"/>
    <lineage>
        <taxon>Bacteria</taxon>
        <taxon>Pseudomonadati</taxon>
        <taxon>Bacteroidota</taxon>
        <taxon>Sphingobacteriia</taxon>
        <taxon>Sphingobacteriales</taxon>
        <taxon>Sphingobacteriaceae</taxon>
        <taxon>Pedobacter</taxon>
    </lineage>
</organism>
<dbReference type="GO" id="GO:0008168">
    <property type="term" value="F:methyltransferase activity"/>
    <property type="evidence" value="ECO:0007669"/>
    <property type="project" value="UniProtKB-KW"/>
</dbReference>
<dbReference type="CDD" id="cd02440">
    <property type="entry name" value="AdoMet_MTases"/>
    <property type="match status" value="1"/>
</dbReference>
<dbReference type="GO" id="GO:0032259">
    <property type="term" value="P:methylation"/>
    <property type="evidence" value="ECO:0007669"/>
    <property type="project" value="UniProtKB-KW"/>
</dbReference>
<keyword evidence="3" id="KW-1185">Reference proteome</keyword>
<evidence type="ECO:0000313" key="3">
    <source>
        <dbReference type="Proteomes" id="UP000184287"/>
    </source>
</evidence>
<keyword evidence="2" id="KW-0489">Methyltransferase</keyword>
<evidence type="ECO:0000259" key="1">
    <source>
        <dbReference type="Pfam" id="PF13847"/>
    </source>
</evidence>
<keyword evidence="2" id="KW-0808">Transferase</keyword>
<dbReference type="STRING" id="288992.SAMN04488522_1021420"/>
<dbReference type="EMBL" id="FQUQ01000002">
    <property type="protein sequence ID" value="SHF47758.1"/>
    <property type="molecule type" value="Genomic_DNA"/>
</dbReference>
<dbReference type="SUPFAM" id="SSF53335">
    <property type="entry name" value="S-adenosyl-L-methionine-dependent methyltransferases"/>
    <property type="match status" value="1"/>
</dbReference>
<proteinExistence type="predicted"/>
<feature type="domain" description="Methyltransferase" evidence="1">
    <location>
        <begin position="49"/>
        <end position="119"/>
    </location>
</feature>
<dbReference type="OrthoDB" id="962475at2"/>
<reference evidence="3" key="1">
    <citation type="submission" date="2016-11" db="EMBL/GenBank/DDBJ databases">
        <authorList>
            <person name="Varghese N."/>
            <person name="Submissions S."/>
        </authorList>
    </citation>
    <scope>NUCLEOTIDE SEQUENCE [LARGE SCALE GENOMIC DNA]</scope>
    <source>
        <strain evidence="3">DSM 16990</strain>
    </source>
</reference>
<name>A0A1M5BZ32_9SPHI</name>
<dbReference type="Pfam" id="PF13847">
    <property type="entry name" value="Methyltransf_31"/>
    <property type="match status" value="1"/>
</dbReference>
<dbReference type="Gene3D" id="3.40.50.150">
    <property type="entry name" value="Vaccinia Virus protein VP39"/>
    <property type="match status" value="1"/>
</dbReference>
<gene>
    <name evidence="2" type="ORF">SAMN04488522_1021420</name>
</gene>
<sequence>MHIDSLNLVYFDKDTSFDYLYPKRIQNLSERHWTPLEIAKKSSEYLSAPNSKVLDIGSGVGKFCITAGFFEPETLFYGVEQRKDLFNLAESVKNTLDLPNVKFIHNNITNLDFELFDSFYFFNSFYENIMPDLGIDHKVAANSELYSHYTNYVYQQLDQMPSGTRLVTYHGSIKQIPSSYKLIDNTHHFALKMWMRE</sequence>
<dbReference type="RefSeq" id="WP_073231677.1">
    <property type="nucleotide sequence ID" value="NZ_FQUQ01000002.1"/>
</dbReference>
<accession>A0A1M5BZ32</accession>
<dbReference type="AlphaFoldDB" id="A0A1M5BZ32"/>
<dbReference type="InterPro" id="IPR029063">
    <property type="entry name" value="SAM-dependent_MTases_sf"/>
</dbReference>
<protein>
    <submittedName>
        <fullName evidence="2">Methyltransferase domain-containing protein</fullName>
    </submittedName>
</protein>
<dbReference type="InterPro" id="IPR025714">
    <property type="entry name" value="Methyltranfer_dom"/>
</dbReference>
<evidence type="ECO:0000313" key="2">
    <source>
        <dbReference type="EMBL" id="SHF47758.1"/>
    </source>
</evidence>